<evidence type="ECO:0000313" key="2">
    <source>
        <dbReference type="Proteomes" id="UP000248857"/>
    </source>
</evidence>
<gene>
    <name evidence="1" type="ORF">C1752_13686</name>
</gene>
<reference evidence="1 2" key="1">
    <citation type="journal article" date="2018" name="Sci. Rep.">
        <title>A novel species of the marine cyanobacterium Acaryochloris with a unique pigment content and lifestyle.</title>
        <authorList>
            <person name="Partensky F."/>
            <person name="Six C."/>
            <person name="Ratin M."/>
            <person name="Garczarek L."/>
            <person name="Vaulot D."/>
            <person name="Probert I."/>
            <person name="Calteau A."/>
            <person name="Gourvil P."/>
            <person name="Marie D."/>
            <person name="Grebert T."/>
            <person name="Bouchier C."/>
            <person name="Le Panse S."/>
            <person name="Gachenot M."/>
            <person name="Rodriguez F."/>
            <person name="Garrido J.L."/>
        </authorList>
    </citation>
    <scope>NUCLEOTIDE SEQUENCE [LARGE SCALE GENOMIC DNA]</scope>
    <source>
        <strain evidence="1 2">RCC1774</strain>
    </source>
</reference>
<keyword evidence="2" id="KW-1185">Reference proteome</keyword>
<sequence>MPDLKFAQDKAEEDIAEIYPSLGLRFLLGLKYEECSIAYFL</sequence>
<dbReference type="AlphaFoldDB" id="A0A2W1J7B2"/>
<dbReference type="EMBL" id="PQWO01000040">
    <property type="protein sequence ID" value="PZD70379.1"/>
    <property type="molecule type" value="Genomic_DNA"/>
</dbReference>
<evidence type="ECO:0000313" key="1">
    <source>
        <dbReference type="EMBL" id="PZD70379.1"/>
    </source>
</evidence>
<accession>A0A2W1J7B2</accession>
<protein>
    <submittedName>
        <fullName evidence="1">Uncharacterized protein</fullName>
    </submittedName>
</protein>
<organism evidence="1 2">
    <name type="scientific">Acaryochloris thomasi RCC1774</name>
    <dbReference type="NCBI Taxonomy" id="1764569"/>
    <lineage>
        <taxon>Bacteria</taxon>
        <taxon>Bacillati</taxon>
        <taxon>Cyanobacteriota</taxon>
        <taxon>Cyanophyceae</taxon>
        <taxon>Acaryochloridales</taxon>
        <taxon>Acaryochloridaceae</taxon>
        <taxon>Acaryochloris</taxon>
        <taxon>Acaryochloris thomasi</taxon>
    </lineage>
</organism>
<name>A0A2W1J7B2_9CYAN</name>
<proteinExistence type="predicted"/>
<dbReference type="Proteomes" id="UP000248857">
    <property type="component" value="Unassembled WGS sequence"/>
</dbReference>
<comment type="caution">
    <text evidence="1">The sequence shown here is derived from an EMBL/GenBank/DDBJ whole genome shotgun (WGS) entry which is preliminary data.</text>
</comment>